<dbReference type="Proteomes" id="UP001177260">
    <property type="component" value="Unassembled WGS sequence"/>
</dbReference>
<comment type="caution">
    <text evidence="1">The sequence shown here is derived from an EMBL/GenBank/DDBJ whole genome shotgun (WGS) entry which is preliminary data.</text>
</comment>
<proteinExistence type="predicted"/>
<protein>
    <submittedName>
        <fullName evidence="1">Uncharacterized protein</fullName>
    </submittedName>
</protein>
<evidence type="ECO:0000313" key="2">
    <source>
        <dbReference type="Proteomes" id="UP001177260"/>
    </source>
</evidence>
<reference evidence="1 2" key="1">
    <citation type="journal article" date="2023" name="ACS Omega">
        <title>Identification of the Neoaspergillic Acid Biosynthesis Gene Cluster by Establishing an In Vitro CRISPR-Ribonucleoprotein Genetic System in Aspergillus melleus.</title>
        <authorList>
            <person name="Yuan B."/>
            <person name="Grau M.F."/>
            <person name="Murata R.M."/>
            <person name="Torok T."/>
            <person name="Venkateswaran K."/>
            <person name="Stajich J.E."/>
            <person name="Wang C.C.C."/>
        </authorList>
    </citation>
    <scope>NUCLEOTIDE SEQUENCE [LARGE SCALE GENOMIC DNA]</scope>
    <source>
        <strain evidence="1 2">IMV 1140</strain>
    </source>
</reference>
<evidence type="ECO:0000313" key="1">
    <source>
        <dbReference type="EMBL" id="KAK1148626.1"/>
    </source>
</evidence>
<sequence length="559" mass="63067">MTFVLVGDVLYMILDILGDEKDYNSLFQCALSSKCFTEFALTSLYKLYNTSPVRSGGTDNEQFRTRRAVPTLAVLRSQQDAITRKWALMWHSIVLSTFGQTYLPYYSYIRYLDLDDLIDLLKDTGFSGKIKDDFFTPEVLDFVSRDYASKGNKRLRSSRVFPDNEWIMAKLGGGIVERATSIRGMSCSIPSSVLAEWLERLPMLQTLSVWSGASLTEHAGDKLRSHCPDFKQLTIYGWSSKTAETDCEDFLNELNPNTLQYFEVFSYSHLGPRSIKALGSHLDSLRELKLTSLSIEAIAELPSLAAPPVLEVLVLTDSIPTARNEEFYSIVTRVAQWIRSCKALKRLDLRKFVDDANLLSQVLTEDGLRLSSLSLEGYIMSQSRAFHEALGSQQSLRSLYLRGESTENYIENEVFLQALLQLNNLQELELKDISDGFSLNHIAVLTPFLPHLSRLWIGGDYLNDEVWKAFLCLPNLRSLVIHALSEFTSRGILDFIARLGPQNHGFSLSILNATTDANITEEAQNVIRDTLKSKLDGSFDFGLAQEEYSDMDSDAELSD</sequence>
<dbReference type="EMBL" id="JAOPJF010000006">
    <property type="protein sequence ID" value="KAK1148626.1"/>
    <property type="molecule type" value="Genomic_DNA"/>
</dbReference>
<organism evidence="1 2">
    <name type="scientific">Aspergillus melleus</name>
    <dbReference type="NCBI Taxonomy" id="138277"/>
    <lineage>
        <taxon>Eukaryota</taxon>
        <taxon>Fungi</taxon>
        <taxon>Dikarya</taxon>
        <taxon>Ascomycota</taxon>
        <taxon>Pezizomycotina</taxon>
        <taxon>Eurotiomycetes</taxon>
        <taxon>Eurotiomycetidae</taxon>
        <taxon>Eurotiales</taxon>
        <taxon>Aspergillaceae</taxon>
        <taxon>Aspergillus</taxon>
        <taxon>Aspergillus subgen. Circumdati</taxon>
    </lineage>
</organism>
<accession>A0ACC3BDL4</accession>
<gene>
    <name evidence="1" type="ORF">N8T08_008511</name>
</gene>
<keyword evidence="2" id="KW-1185">Reference proteome</keyword>
<name>A0ACC3BDL4_9EURO</name>